<dbReference type="RefSeq" id="WP_179720616.1">
    <property type="nucleotide sequence ID" value="NZ_JACBZT010000001.1"/>
</dbReference>
<evidence type="ECO:0000313" key="4">
    <source>
        <dbReference type="Proteomes" id="UP000541969"/>
    </source>
</evidence>
<evidence type="ECO:0000259" key="2">
    <source>
        <dbReference type="Pfam" id="PF00561"/>
    </source>
</evidence>
<gene>
    <name evidence="3" type="ORF">GGQ55_004489</name>
</gene>
<keyword evidence="4" id="KW-1185">Reference proteome</keyword>
<dbReference type="SUPFAM" id="SSF53474">
    <property type="entry name" value="alpha/beta-Hydrolases"/>
    <property type="match status" value="1"/>
</dbReference>
<dbReference type="PRINTS" id="PR00111">
    <property type="entry name" value="ABHYDROLASE"/>
</dbReference>
<dbReference type="Pfam" id="PF00561">
    <property type="entry name" value="Abhydrolase_1"/>
    <property type="match status" value="1"/>
</dbReference>
<keyword evidence="1" id="KW-0575">Peroxidase</keyword>
<dbReference type="AlphaFoldDB" id="A0A853CM03"/>
<dbReference type="InterPro" id="IPR029058">
    <property type="entry name" value="AB_hydrolase_fold"/>
</dbReference>
<dbReference type="InterPro" id="IPR000073">
    <property type="entry name" value="AB_hydrolase_1"/>
</dbReference>
<sequence length="278" mass="29752">MPQTAVRTGVALNYEITGEGEPVLLIMGTSGSLPLWGEVVPRLAEEYQVIAFDLRGLGGSERGEGQMSVASLAEDASALLEALEIPRAHVMGWSLGSAIIQEMALAHPEQVASAILYATWARCDGYQRAILSALRTPYVHRDMDGAIAASGLVFSPQLLDHPDLAAMVEAMLPAFPQTEAQMAATVDQWDADLVHDTLDRLGGVTVPTLVIVGEQDVLTPPYQAKAVADAIPGARYEFVTGPGSSHALHLERPEDLIRIVTGFLHDNAIERRPMPVGS</sequence>
<protein>
    <submittedName>
        <fullName evidence="3">Pimeloyl-ACP methyl ester carboxylesterase</fullName>
    </submittedName>
</protein>
<evidence type="ECO:0000313" key="3">
    <source>
        <dbReference type="EMBL" id="NYJ08211.1"/>
    </source>
</evidence>
<name>A0A853CM03_9ACTN</name>
<dbReference type="GO" id="GO:0004601">
    <property type="term" value="F:peroxidase activity"/>
    <property type="evidence" value="ECO:0007669"/>
    <property type="project" value="UniProtKB-KW"/>
</dbReference>
<dbReference type="Gene3D" id="3.40.50.1820">
    <property type="entry name" value="alpha/beta hydrolase"/>
    <property type="match status" value="1"/>
</dbReference>
<evidence type="ECO:0000256" key="1">
    <source>
        <dbReference type="ARBA" id="ARBA00022559"/>
    </source>
</evidence>
<organism evidence="3 4">
    <name type="scientific">Petropleomorpha daqingensis</name>
    <dbReference type="NCBI Taxonomy" id="2026353"/>
    <lineage>
        <taxon>Bacteria</taxon>
        <taxon>Bacillati</taxon>
        <taxon>Actinomycetota</taxon>
        <taxon>Actinomycetes</taxon>
        <taxon>Geodermatophilales</taxon>
        <taxon>Geodermatophilaceae</taxon>
        <taxon>Petropleomorpha</taxon>
    </lineage>
</organism>
<dbReference type="Proteomes" id="UP000541969">
    <property type="component" value="Unassembled WGS sequence"/>
</dbReference>
<dbReference type="PRINTS" id="PR00412">
    <property type="entry name" value="EPOXHYDRLASE"/>
</dbReference>
<comment type="caution">
    <text evidence="3">The sequence shown here is derived from an EMBL/GenBank/DDBJ whole genome shotgun (WGS) entry which is preliminary data.</text>
</comment>
<reference evidence="3 4" key="1">
    <citation type="submission" date="2020-07" db="EMBL/GenBank/DDBJ databases">
        <title>Sequencing the genomes of 1000 actinobacteria strains.</title>
        <authorList>
            <person name="Klenk H.-P."/>
        </authorList>
    </citation>
    <scope>NUCLEOTIDE SEQUENCE [LARGE SCALE GENOMIC DNA]</scope>
    <source>
        <strain evidence="3 4">DSM 104001</strain>
    </source>
</reference>
<dbReference type="PANTHER" id="PTHR43433">
    <property type="entry name" value="HYDROLASE, ALPHA/BETA FOLD FAMILY PROTEIN"/>
    <property type="match status" value="1"/>
</dbReference>
<dbReference type="InterPro" id="IPR000639">
    <property type="entry name" value="Epox_hydrolase-like"/>
</dbReference>
<accession>A0A853CM03</accession>
<keyword evidence="1" id="KW-0560">Oxidoreductase</keyword>
<dbReference type="InterPro" id="IPR050471">
    <property type="entry name" value="AB_hydrolase"/>
</dbReference>
<feature type="domain" description="AB hydrolase-1" evidence="2">
    <location>
        <begin position="22"/>
        <end position="253"/>
    </location>
</feature>
<dbReference type="PANTHER" id="PTHR43433:SF5">
    <property type="entry name" value="AB HYDROLASE-1 DOMAIN-CONTAINING PROTEIN"/>
    <property type="match status" value="1"/>
</dbReference>
<proteinExistence type="predicted"/>
<dbReference type="EMBL" id="JACBZT010000001">
    <property type="protein sequence ID" value="NYJ08211.1"/>
    <property type="molecule type" value="Genomic_DNA"/>
</dbReference>